<organism evidence="8 9">
    <name type="scientific">Mycolicibacterium chubuense (strain NBB4)</name>
    <name type="common">Mycobacterium chubuense</name>
    <dbReference type="NCBI Taxonomy" id="710421"/>
    <lineage>
        <taxon>Bacteria</taxon>
        <taxon>Bacillati</taxon>
        <taxon>Actinomycetota</taxon>
        <taxon>Actinomycetes</taxon>
        <taxon>Mycobacteriales</taxon>
        <taxon>Mycobacteriaceae</taxon>
        <taxon>Mycolicibacterium</taxon>
    </lineage>
</organism>
<evidence type="ECO:0000313" key="8">
    <source>
        <dbReference type="EMBL" id="AFM17239.1"/>
    </source>
</evidence>
<reference evidence="8 9" key="1">
    <citation type="submission" date="2012-06" db="EMBL/GenBank/DDBJ databases">
        <title>Complete sequence of chromosome of Mycobacterium chubuense NBB4.</title>
        <authorList>
            <consortium name="US DOE Joint Genome Institute"/>
            <person name="Lucas S."/>
            <person name="Han J."/>
            <person name="Lapidus A."/>
            <person name="Cheng J.-F."/>
            <person name="Goodwin L."/>
            <person name="Pitluck S."/>
            <person name="Peters L."/>
            <person name="Mikhailova N."/>
            <person name="Teshima H."/>
            <person name="Detter J.C."/>
            <person name="Han C."/>
            <person name="Tapia R."/>
            <person name="Land M."/>
            <person name="Hauser L."/>
            <person name="Kyrpides N."/>
            <person name="Ivanova N."/>
            <person name="Pagani I."/>
            <person name="Mattes T."/>
            <person name="Holmes A."/>
            <person name="Rutledge P."/>
            <person name="Paulsen I."/>
            <person name="Coleman N."/>
            <person name="Woyke T."/>
        </authorList>
    </citation>
    <scope>NUCLEOTIDE SEQUENCE [LARGE SCALE GENOMIC DNA]</scope>
    <source>
        <strain evidence="8 9">NBB4</strain>
    </source>
</reference>
<dbReference type="Gene3D" id="3.90.1720.10">
    <property type="entry name" value="endopeptidase domain like (from Nostoc punctiforme)"/>
    <property type="match status" value="1"/>
</dbReference>
<feature type="signal peptide" evidence="6">
    <location>
        <begin position="1"/>
        <end position="36"/>
    </location>
</feature>
<name>I4BIY2_MYCCN</name>
<evidence type="ECO:0000256" key="1">
    <source>
        <dbReference type="ARBA" id="ARBA00007074"/>
    </source>
</evidence>
<dbReference type="HOGENOM" id="CLU_026494_1_0_11"/>
<dbReference type="STRING" id="710421.Mycch_2466"/>
<keyword evidence="2" id="KW-0645">Protease</keyword>
<dbReference type="PATRIC" id="fig|710421.3.peg.2463"/>
<dbReference type="GO" id="GO:0006508">
    <property type="term" value="P:proteolysis"/>
    <property type="evidence" value="ECO:0007669"/>
    <property type="project" value="UniProtKB-KW"/>
</dbReference>
<dbReference type="PANTHER" id="PTHR47359">
    <property type="entry name" value="PEPTIDOGLYCAN DL-ENDOPEPTIDASE CWLO"/>
    <property type="match status" value="1"/>
</dbReference>
<feature type="domain" description="NlpC/P60" evidence="7">
    <location>
        <begin position="352"/>
        <end position="484"/>
    </location>
</feature>
<accession>I4BIY2</accession>
<dbReference type="Proteomes" id="UP000006057">
    <property type="component" value="Chromosome"/>
</dbReference>
<keyword evidence="6" id="KW-0732">Signal</keyword>
<dbReference type="PANTHER" id="PTHR47359:SF3">
    <property type="entry name" value="NLP_P60 DOMAIN-CONTAINING PROTEIN-RELATED"/>
    <property type="match status" value="1"/>
</dbReference>
<keyword evidence="3 8" id="KW-0378">Hydrolase</keyword>
<evidence type="ECO:0000259" key="7">
    <source>
        <dbReference type="PROSITE" id="PS51935"/>
    </source>
</evidence>
<dbReference type="AlphaFoldDB" id="I4BIY2"/>
<evidence type="ECO:0000256" key="2">
    <source>
        <dbReference type="ARBA" id="ARBA00022670"/>
    </source>
</evidence>
<evidence type="ECO:0000256" key="5">
    <source>
        <dbReference type="SAM" id="MobiDB-lite"/>
    </source>
</evidence>
<evidence type="ECO:0000256" key="3">
    <source>
        <dbReference type="ARBA" id="ARBA00022801"/>
    </source>
</evidence>
<dbReference type="Pfam" id="PF00877">
    <property type="entry name" value="NLPC_P60"/>
    <property type="match status" value="1"/>
</dbReference>
<dbReference type="SUPFAM" id="SSF54001">
    <property type="entry name" value="Cysteine proteinases"/>
    <property type="match status" value="1"/>
</dbReference>
<protein>
    <submittedName>
        <fullName evidence="8">Cell wall-associated hydrolase, invasion-associated protein</fullName>
    </submittedName>
</protein>
<dbReference type="NCBIfam" id="NF033741">
    <property type="entry name" value="NlpC_p60_RipA"/>
    <property type="match status" value="1"/>
</dbReference>
<dbReference type="PROSITE" id="PS51935">
    <property type="entry name" value="NLPC_P60"/>
    <property type="match status" value="1"/>
</dbReference>
<dbReference type="KEGG" id="mcb:Mycch_2466"/>
<feature type="compositionally biased region" description="Low complexity" evidence="5">
    <location>
        <begin position="231"/>
        <end position="264"/>
    </location>
</feature>
<evidence type="ECO:0000256" key="6">
    <source>
        <dbReference type="SAM" id="SignalP"/>
    </source>
</evidence>
<dbReference type="eggNOG" id="COG3883">
    <property type="taxonomic scope" value="Bacteria"/>
</dbReference>
<dbReference type="OrthoDB" id="4771638at2"/>
<dbReference type="InterPro" id="IPR000064">
    <property type="entry name" value="NLP_P60_dom"/>
</dbReference>
<dbReference type="InterPro" id="IPR038765">
    <property type="entry name" value="Papain-like_cys_pep_sf"/>
</dbReference>
<dbReference type="InterPro" id="IPR051794">
    <property type="entry name" value="PG_Endopeptidase_C40"/>
</dbReference>
<evidence type="ECO:0000313" key="9">
    <source>
        <dbReference type="Proteomes" id="UP000006057"/>
    </source>
</evidence>
<keyword evidence="9" id="KW-1185">Reference proteome</keyword>
<dbReference type="Gene3D" id="6.10.250.3150">
    <property type="match status" value="1"/>
</dbReference>
<dbReference type="InterPro" id="IPR049836">
    <property type="entry name" value="RipA"/>
</dbReference>
<gene>
    <name evidence="8" type="ordered locus">Mycch_2466</name>
</gene>
<feature type="region of interest" description="Disordered" evidence="5">
    <location>
        <begin position="231"/>
        <end position="284"/>
    </location>
</feature>
<evidence type="ECO:0000256" key="4">
    <source>
        <dbReference type="ARBA" id="ARBA00022807"/>
    </source>
</evidence>
<comment type="similarity">
    <text evidence="1">Belongs to the peptidase C40 family.</text>
</comment>
<dbReference type="eggNOG" id="COG0791">
    <property type="taxonomic scope" value="Bacteria"/>
</dbReference>
<dbReference type="EMBL" id="CP003053">
    <property type="protein sequence ID" value="AFM17239.1"/>
    <property type="molecule type" value="Genomic_DNA"/>
</dbReference>
<dbReference type="GO" id="GO:0008234">
    <property type="term" value="F:cysteine-type peptidase activity"/>
    <property type="evidence" value="ECO:0007669"/>
    <property type="project" value="UniProtKB-KW"/>
</dbReference>
<proteinExistence type="inferred from homology"/>
<sequence precursor="true">MRRIPGGAPASRLCAASLTFGMVLTVPNLGPALAFAQPASPDSLAQLVTEVANVNQKLQDLGARIQAQQEGVNKAILDVQTARDHAASAQQAVDAGAQRVKDANAAISAAQKRFDKFAAAMYVNGPSSSYLTASDPADILDAAATGQTLSISSQQAVGDLQRARTEQVNKESAARLTKQQADDAVKAAENSQQTAVSALTQAQETFKAQQGELDRLTAERAQAQAKLQQARAMAAPSGAPAAQPAATPGPTGRGASAAGPAAKPGGAGQPNADWDVDPATGNRNTAWDMTLPQIPSAFVSGDPVQIINAVLKIITTSLQVTQDLGRKFLQSIGLLPTPTGITNGAIPTLYGRQATEYVIKRGMSQLGVPYSWGGGNASGPSRGIDSGAGTVGFDCSGLMLYMFAGVGIKLDHYSGSQYNAGRKVPSSQMRRGDMIFYGPNASQHVAMYLGDGQMLEAPYTGSTVKISPVRTSGMTPYVTRMIEW</sequence>
<feature type="chain" id="PRO_5003686334" evidence="6">
    <location>
        <begin position="37"/>
        <end position="484"/>
    </location>
</feature>
<keyword evidence="4" id="KW-0788">Thiol protease</keyword>